<dbReference type="InterPro" id="IPR050052">
    <property type="entry name" value="ATP-dep_Clp_protease_ClpX"/>
</dbReference>
<evidence type="ECO:0000256" key="7">
    <source>
        <dbReference type="SAM" id="MobiDB-lite"/>
    </source>
</evidence>
<dbReference type="InterPro" id="IPR003593">
    <property type="entry name" value="AAA+_ATPase"/>
</dbReference>
<dbReference type="Gene3D" id="3.40.50.300">
    <property type="entry name" value="P-loop containing nucleotide triphosphate hydrolases"/>
    <property type="match status" value="2"/>
</dbReference>
<dbReference type="NCBIfam" id="TIGR00390">
    <property type="entry name" value="hslU"/>
    <property type="match status" value="1"/>
</dbReference>
<dbReference type="AlphaFoldDB" id="A0A7W7ZCU4"/>
<dbReference type="SUPFAM" id="SSF52540">
    <property type="entry name" value="P-loop containing nucleoside triphosphate hydrolases"/>
    <property type="match status" value="1"/>
</dbReference>
<dbReference type="NCBIfam" id="NF003544">
    <property type="entry name" value="PRK05201.1"/>
    <property type="match status" value="1"/>
</dbReference>
<dbReference type="SMART" id="SM00382">
    <property type="entry name" value="AAA"/>
    <property type="match status" value="1"/>
</dbReference>
<dbReference type="PANTHER" id="PTHR48102">
    <property type="entry name" value="ATP-DEPENDENT CLP PROTEASE ATP-BINDING SUBUNIT CLPX-LIKE, MITOCHONDRIAL-RELATED"/>
    <property type="match status" value="1"/>
</dbReference>
<organism evidence="10 11">
    <name type="scientific">Granulicella aggregans</name>
    <dbReference type="NCBI Taxonomy" id="474949"/>
    <lineage>
        <taxon>Bacteria</taxon>
        <taxon>Pseudomonadati</taxon>
        <taxon>Acidobacteriota</taxon>
        <taxon>Terriglobia</taxon>
        <taxon>Terriglobales</taxon>
        <taxon>Acidobacteriaceae</taxon>
        <taxon>Granulicella</taxon>
    </lineage>
</organism>
<keyword evidence="3" id="KW-0963">Cytoplasm</keyword>
<dbReference type="InterPro" id="IPR027417">
    <property type="entry name" value="P-loop_NTPase"/>
</dbReference>
<evidence type="ECO:0000256" key="1">
    <source>
        <dbReference type="ARBA" id="ARBA00004496"/>
    </source>
</evidence>
<dbReference type="GO" id="GO:0005524">
    <property type="term" value="F:ATP binding"/>
    <property type="evidence" value="ECO:0007669"/>
    <property type="project" value="UniProtKB-KW"/>
</dbReference>
<evidence type="ECO:0000256" key="5">
    <source>
        <dbReference type="ARBA" id="ARBA00022840"/>
    </source>
</evidence>
<evidence type="ECO:0000256" key="2">
    <source>
        <dbReference type="ARBA" id="ARBA00009771"/>
    </source>
</evidence>
<keyword evidence="5 10" id="KW-0067">ATP-binding</keyword>
<dbReference type="InterPro" id="IPR004491">
    <property type="entry name" value="HslU"/>
</dbReference>
<dbReference type="InterPro" id="IPR003959">
    <property type="entry name" value="ATPase_AAA_core"/>
</dbReference>
<dbReference type="InterPro" id="IPR019489">
    <property type="entry name" value="Clp_ATPase_C"/>
</dbReference>
<evidence type="ECO:0000256" key="6">
    <source>
        <dbReference type="ARBA" id="ARBA00023186"/>
    </source>
</evidence>
<proteinExistence type="inferred from homology"/>
<name>A0A7W7ZCU4_9BACT</name>
<reference evidence="10 11" key="1">
    <citation type="submission" date="2020-08" db="EMBL/GenBank/DDBJ databases">
        <title>Genomic Encyclopedia of Type Strains, Phase IV (KMG-V): Genome sequencing to study the core and pangenomes of soil and plant-associated prokaryotes.</title>
        <authorList>
            <person name="Whitman W."/>
        </authorList>
    </citation>
    <scope>NUCLEOTIDE SEQUENCE [LARGE SCALE GENOMIC DNA]</scope>
    <source>
        <strain evidence="10 11">M8UP14</strain>
    </source>
</reference>
<dbReference type="PANTHER" id="PTHR48102:SF3">
    <property type="entry name" value="ATP-DEPENDENT PROTEASE ATPASE SUBUNIT HSLU"/>
    <property type="match status" value="1"/>
</dbReference>
<evidence type="ECO:0000259" key="8">
    <source>
        <dbReference type="SMART" id="SM00382"/>
    </source>
</evidence>
<dbReference type="EMBL" id="JACHIP010000002">
    <property type="protein sequence ID" value="MBB5056996.1"/>
    <property type="molecule type" value="Genomic_DNA"/>
</dbReference>
<feature type="region of interest" description="Disordered" evidence="7">
    <location>
        <begin position="184"/>
        <end position="213"/>
    </location>
</feature>
<evidence type="ECO:0000256" key="3">
    <source>
        <dbReference type="ARBA" id="ARBA00022490"/>
    </source>
</evidence>
<dbReference type="FunFam" id="3.40.50.300:FF:000220">
    <property type="entry name" value="ATP-dependent protease ATPase subunit HslU"/>
    <property type="match status" value="1"/>
</dbReference>
<keyword evidence="6" id="KW-0143">Chaperone</keyword>
<dbReference type="GO" id="GO:0008233">
    <property type="term" value="F:peptidase activity"/>
    <property type="evidence" value="ECO:0007669"/>
    <property type="project" value="UniProtKB-KW"/>
</dbReference>
<keyword evidence="10" id="KW-0645">Protease</keyword>
<dbReference type="Proteomes" id="UP000540989">
    <property type="component" value="Unassembled WGS sequence"/>
</dbReference>
<comment type="similarity">
    <text evidence="2">Belongs to the ClpX chaperone family. HslU subfamily.</text>
</comment>
<comment type="caution">
    <text evidence="10">The sequence shown here is derived from an EMBL/GenBank/DDBJ whole genome shotgun (WGS) entry which is preliminary data.</text>
</comment>
<dbReference type="Gene3D" id="1.10.8.60">
    <property type="match status" value="1"/>
</dbReference>
<dbReference type="Pfam" id="PF00004">
    <property type="entry name" value="AAA"/>
    <property type="match status" value="1"/>
</dbReference>
<feature type="compositionally biased region" description="Basic and acidic residues" evidence="7">
    <location>
        <begin position="191"/>
        <end position="213"/>
    </location>
</feature>
<keyword evidence="4" id="KW-0547">Nucleotide-binding</keyword>
<evidence type="ECO:0000256" key="4">
    <source>
        <dbReference type="ARBA" id="ARBA00022741"/>
    </source>
</evidence>
<dbReference type="GO" id="GO:0009376">
    <property type="term" value="C:HslUV protease complex"/>
    <property type="evidence" value="ECO:0007669"/>
    <property type="project" value="InterPro"/>
</dbReference>
<comment type="subcellular location">
    <subcellularLocation>
        <location evidence="1">Cytoplasm</location>
    </subcellularLocation>
</comment>
<dbReference type="FunFam" id="3.40.50.300:FF:000213">
    <property type="entry name" value="ATP-dependent protease ATPase subunit HslU"/>
    <property type="match status" value="1"/>
</dbReference>
<evidence type="ECO:0000313" key="11">
    <source>
        <dbReference type="Proteomes" id="UP000540989"/>
    </source>
</evidence>
<keyword evidence="11" id="KW-1185">Reference proteome</keyword>
<dbReference type="SMART" id="SM01086">
    <property type="entry name" value="ClpB_D2-small"/>
    <property type="match status" value="1"/>
</dbReference>
<dbReference type="GO" id="GO:0051603">
    <property type="term" value="P:proteolysis involved in protein catabolic process"/>
    <property type="evidence" value="ECO:0007669"/>
    <property type="project" value="TreeGrafter"/>
</dbReference>
<dbReference type="Pfam" id="PF07724">
    <property type="entry name" value="AAA_2"/>
    <property type="match status" value="1"/>
</dbReference>
<evidence type="ECO:0000259" key="9">
    <source>
        <dbReference type="SMART" id="SM01086"/>
    </source>
</evidence>
<dbReference type="GO" id="GO:0016887">
    <property type="term" value="F:ATP hydrolysis activity"/>
    <property type="evidence" value="ECO:0007669"/>
    <property type="project" value="InterPro"/>
</dbReference>
<feature type="domain" description="AAA+ ATPase" evidence="8">
    <location>
        <begin position="64"/>
        <end position="389"/>
    </location>
</feature>
<accession>A0A7W7ZCU4</accession>
<dbReference type="RefSeq" id="WP_184215425.1">
    <property type="nucleotide sequence ID" value="NZ_JACHIP010000002.1"/>
</dbReference>
<feature type="domain" description="Clp ATPase C-terminal" evidence="9">
    <location>
        <begin position="392"/>
        <end position="484"/>
    </location>
</feature>
<keyword evidence="10" id="KW-0378">Hydrolase</keyword>
<evidence type="ECO:0000313" key="10">
    <source>
        <dbReference type="EMBL" id="MBB5056996.1"/>
    </source>
</evidence>
<gene>
    <name evidence="10" type="ORF">HDF16_001681</name>
</gene>
<protein>
    <submittedName>
        <fullName evidence="10">ATP-dependent HslUV protease ATP-binding subunit HslU</fullName>
    </submittedName>
</protein>
<sequence length="544" mass="60343">MAIFLPGTAEDQALALDEMTPREIVAELDKYVVGQQAAKRAVAIALRNRMRRQKLSPELAEDIMPKNIIMIGPTGVGKTEIARRLAKLTNSPFLKVEASKFTEVGYVGRDVESIVRDLVEIAIDMVRDEKLDEVEEKAEMNAEDRLLDLLLPPPPISVSASAPVSPISVVPSLVDESKVIELPVSPVDGSTSEKSDKPGDSHSRTREKLRQQFREGKLDDRIVEIDVRDRNTPSFEVISNMGPNSGPDQGGEGMDLREMLPGLFGQRTKKRKMKVSEAFEYLVQEEESRLIDMDQVTRLAVERVEDSGMVFLDEIDKIAGREGGHGPDVSREGVQRDILPIVEGTTVSTKYGMVSTDHILFIAAGAFHVSKPSDLIPELQGRFPIRVELHSLTVNDFVRILTEPKSSLVKQSTALLETEGLKLEFTKEAILEMAQFAFRVNETTENIGARRLHTIMERVLDEISFQAPDLFKTPRPEATEEGVIAEIGASAPLTAEPQLPSPPLPVIERQTATGTEKVIVIDPEYVRQQVADIVKDQDLSRYIL</sequence>
<dbReference type="CDD" id="cd19498">
    <property type="entry name" value="RecA-like_HslU"/>
    <property type="match status" value="1"/>
</dbReference>